<evidence type="ECO:0000313" key="4">
    <source>
        <dbReference type="Proteomes" id="UP000759131"/>
    </source>
</evidence>
<reference evidence="3" key="1">
    <citation type="submission" date="2020-11" db="EMBL/GenBank/DDBJ databases">
        <authorList>
            <person name="Tran Van P."/>
        </authorList>
    </citation>
    <scope>NUCLEOTIDE SEQUENCE</scope>
</reference>
<evidence type="ECO:0000256" key="2">
    <source>
        <dbReference type="SAM" id="SignalP"/>
    </source>
</evidence>
<protein>
    <submittedName>
        <fullName evidence="3">Uncharacterized protein</fullName>
    </submittedName>
</protein>
<evidence type="ECO:0000256" key="1">
    <source>
        <dbReference type="SAM" id="MobiDB-lite"/>
    </source>
</evidence>
<feature type="compositionally biased region" description="Basic and acidic residues" evidence="1">
    <location>
        <begin position="49"/>
        <end position="62"/>
    </location>
</feature>
<dbReference type="AlphaFoldDB" id="A0A7R9Q4A0"/>
<sequence length="154" mass="17079">MFAKITIYLSAILIIAFVSQSVAKEEIKTEDLVQTCDKDDKLCQASAGDKAKESHKYSDDTSAKAGGSTDGGSTGKPTKGDKKIKKSTKVKSTGDDNVADCPLCSFTRPLVRKIMDWISELISDPMIQMVFEMVRHQIWEVGNMTKEKFGFRLF</sequence>
<organism evidence="3">
    <name type="scientific">Medioppia subpectinata</name>
    <dbReference type="NCBI Taxonomy" id="1979941"/>
    <lineage>
        <taxon>Eukaryota</taxon>
        <taxon>Metazoa</taxon>
        <taxon>Ecdysozoa</taxon>
        <taxon>Arthropoda</taxon>
        <taxon>Chelicerata</taxon>
        <taxon>Arachnida</taxon>
        <taxon>Acari</taxon>
        <taxon>Acariformes</taxon>
        <taxon>Sarcoptiformes</taxon>
        <taxon>Oribatida</taxon>
        <taxon>Brachypylina</taxon>
        <taxon>Oppioidea</taxon>
        <taxon>Oppiidae</taxon>
        <taxon>Medioppia</taxon>
    </lineage>
</organism>
<keyword evidence="2" id="KW-0732">Signal</keyword>
<dbReference type="EMBL" id="CAJPIZ010008810">
    <property type="protein sequence ID" value="CAG2111393.1"/>
    <property type="molecule type" value="Genomic_DNA"/>
</dbReference>
<feature type="signal peptide" evidence="2">
    <location>
        <begin position="1"/>
        <end position="23"/>
    </location>
</feature>
<dbReference type="EMBL" id="OC863385">
    <property type="protein sequence ID" value="CAD7630963.1"/>
    <property type="molecule type" value="Genomic_DNA"/>
</dbReference>
<evidence type="ECO:0000313" key="3">
    <source>
        <dbReference type="EMBL" id="CAD7630963.1"/>
    </source>
</evidence>
<dbReference type="Proteomes" id="UP000759131">
    <property type="component" value="Unassembled WGS sequence"/>
</dbReference>
<proteinExistence type="predicted"/>
<feature type="chain" id="PRO_5035680522" evidence="2">
    <location>
        <begin position="24"/>
        <end position="154"/>
    </location>
</feature>
<keyword evidence="4" id="KW-1185">Reference proteome</keyword>
<gene>
    <name evidence="3" type="ORF">OSB1V03_LOCUS11374</name>
</gene>
<accession>A0A7R9Q4A0</accession>
<name>A0A7R9Q4A0_9ACAR</name>
<feature type="region of interest" description="Disordered" evidence="1">
    <location>
        <begin position="46"/>
        <end position="95"/>
    </location>
</feature>